<reference evidence="4 5" key="1">
    <citation type="submission" date="2019-02" db="EMBL/GenBank/DDBJ databases">
        <title>Deep-cultivation of Planctomycetes and their phenomic and genomic characterization uncovers novel biology.</title>
        <authorList>
            <person name="Wiegand S."/>
            <person name="Jogler M."/>
            <person name="Boedeker C."/>
            <person name="Pinto D."/>
            <person name="Vollmers J."/>
            <person name="Rivas-Marin E."/>
            <person name="Kohn T."/>
            <person name="Peeters S.H."/>
            <person name="Heuer A."/>
            <person name="Rast P."/>
            <person name="Oberbeckmann S."/>
            <person name="Bunk B."/>
            <person name="Jeske O."/>
            <person name="Meyerdierks A."/>
            <person name="Storesund J.E."/>
            <person name="Kallscheuer N."/>
            <person name="Luecker S."/>
            <person name="Lage O.M."/>
            <person name="Pohl T."/>
            <person name="Merkel B.J."/>
            <person name="Hornburger P."/>
            <person name="Mueller R.-W."/>
            <person name="Bruemmer F."/>
            <person name="Labrenz M."/>
            <person name="Spormann A.M."/>
            <person name="Op den Camp H."/>
            <person name="Overmann J."/>
            <person name="Amann R."/>
            <person name="Jetten M.S.M."/>
            <person name="Mascher T."/>
            <person name="Medema M.H."/>
            <person name="Devos D.P."/>
            <person name="Kaster A.-K."/>
            <person name="Ovreas L."/>
            <person name="Rohde M."/>
            <person name="Galperin M.Y."/>
            <person name="Jogler C."/>
        </authorList>
    </citation>
    <scope>NUCLEOTIDE SEQUENCE [LARGE SCALE GENOMIC DNA]</scope>
    <source>
        <strain evidence="4 5">Mal48</strain>
    </source>
</reference>
<comment type="similarity">
    <text evidence="1">Belongs to the UPF0337 (CsbD) family.</text>
</comment>
<feature type="transmembrane region" description="Helical" evidence="2">
    <location>
        <begin position="95"/>
        <end position="115"/>
    </location>
</feature>
<organism evidence="4 5">
    <name type="scientific">Thalassoglobus polymorphus</name>
    <dbReference type="NCBI Taxonomy" id="2527994"/>
    <lineage>
        <taxon>Bacteria</taxon>
        <taxon>Pseudomonadati</taxon>
        <taxon>Planctomycetota</taxon>
        <taxon>Planctomycetia</taxon>
        <taxon>Planctomycetales</taxon>
        <taxon>Planctomycetaceae</taxon>
        <taxon>Thalassoglobus</taxon>
    </lineage>
</organism>
<protein>
    <recommendedName>
        <fullName evidence="3">CsbD-like domain-containing protein</fullName>
    </recommendedName>
</protein>
<feature type="domain" description="CsbD-like" evidence="3">
    <location>
        <begin position="6"/>
        <end position="57"/>
    </location>
</feature>
<dbReference type="Proteomes" id="UP000315724">
    <property type="component" value="Chromosome"/>
</dbReference>
<evidence type="ECO:0000256" key="1">
    <source>
        <dbReference type="ARBA" id="ARBA00009129"/>
    </source>
</evidence>
<dbReference type="RefSeq" id="WP_197441891.1">
    <property type="nucleotide sequence ID" value="NZ_CP036267.1"/>
</dbReference>
<dbReference type="Pfam" id="PF05532">
    <property type="entry name" value="CsbD"/>
    <property type="match status" value="1"/>
</dbReference>
<evidence type="ECO:0000259" key="3">
    <source>
        <dbReference type="Pfam" id="PF05532"/>
    </source>
</evidence>
<dbReference type="PANTHER" id="PTHR34977:SF1">
    <property type="entry name" value="UPF0337 PROTEIN YJBJ"/>
    <property type="match status" value="1"/>
</dbReference>
<dbReference type="Gene3D" id="1.10.1470.10">
    <property type="entry name" value="YjbJ"/>
    <property type="match status" value="1"/>
</dbReference>
<keyword evidence="2" id="KW-1133">Transmembrane helix</keyword>
<evidence type="ECO:0000256" key="2">
    <source>
        <dbReference type="SAM" id="Phobius"/>
    </source>
</evidence>
<proteinExistence type="inferred from homology"/>
<keyword evidence="2" id="KW-0472">Membrane</keyword>
<dbReference type="InterPro" id="IPR008462">
    <property type="entry name" value="CsbD"/>
</dbReference>
<gene>
    <name evidence="4" type="ORF">Mal48_45820</name>
</gene>
<sequence length="118" mass="13172">MVTREELTGKWEQVQGELIEKWGELSGDTLDQFRGNTEQLVGLIHEKTGVAKEEVQKYVDSTIQNIYGAYEGVSEQMEVQLDHAKDLVRRKPMESLGVALGAGVVTGLLVGLILYPRR</sequence>
<dbReference type="KEGG" id="tpol:Mal48_45820"/>
<dbReference type="PANTHER" id="PTHR34977">
    <property type="entry name" value="UPF0337 PROTEIN YJBJ"/>
    <property type="match status" value="1"/>
</dbReference>
<accession>A0A517QUI8</accession>
<dbReference type="InterPro" id="IPR050423">
    <property type="entry name" value="UPF0337_stress_rsp"/>
</dbReference>
<dbReference type="InterPro" id="IPR036629">
    <property type="entry name" value="YjbJ_sf"/>
</dbReference>
<dbReference type="SUPFAM" id="SSF69047">
    <property type="entry name" value="Hypothetical protein YjbJ"/>
    <property type="match status" value="1"/>
</dbReference>
<name>A0A517QUI8_9PLAN</name>
<keyword evidence="5" id="KW-1185">Reference proteome</keyword>
<evidence type="ECO:0000313" key="5">
    <source>
        <dbReference type="Proteomes" id="UP000315724"/>
    </source>
</evidence>
<dbReference type="AlphaFoldDB" id="A0A517QUI8"/>
<keyword evidence="2" id="KW-0812">Transmembrane</keyword>
<dbReference type="EMBL" id="CP036267">
    <property type="protein sequence ID" value="QDT35306.1"/>
    <property type="molecule type" value="Genomic_DNA"/>
</dbReference>
<evidence type="ECO:0000313" key="4">
    <source>
        <dbReference type="EMBL" id="QDT35306.1"/>
    </source>
</evidence>